<dbReference type="SUPFAM" id="SSF46785">
    <property type="entry name" value="Winged helix' DNA-binding domain"/>
    <property type="match status" value="1"/>
</dbReference>
<protein>
    <submittedName>
        <fullName evidence="1">Uncharacterized protein</fullName>
    </submittedName>
</protein>
<dbReference type="RefSeq" id="WP_350243880.1">
    <property type="nucleotide sequence ID" value="NZ_CP158299.1"/>
</dbReference>
<evidence type="ECO:0000313" key="1">
    <source>
        <dbReference type="EMBL" id="XBV85837.1"/>
    </source>
</evidence>
<organism evidence="1">
    <name type="scientific">Deinococcus sonorensis KR-87</name>
    <dbReference type="NCBI Taxonomy" id="694439"/>
    <lineage>
        <taxon>Bacteria</taxon>
        <taxon>Thermotogati</taxon>
        <taxon>Deinococcota</taxon>
        <taxon>Deinococci</taxon>
        <taxon>Deinococcales</taxon>
        <taxon>Deinococcaceae</taxon>
        <taxon>Deinococcus</taxon>
    </lineage>
</organism>
<dbReference type="AlphaFoldDB" id="A0AAU7UB62"/>
<reference evidence="1" key="1">
    <citation type="submission" date="2024-06" db="EMBL/GenBank/DDBJ databases">
        <title>Draft Genome Sequence of Deinococcus sonorensis Type Strain KR-87, a Biofilm Producing Representative of the Genus Deinococcus.</title>
        <authorList>
            <person name="Boren L.S."/>
            <person name="Grosso R.A."/>
            <person name="Hugenberg-Cox A.N."/>
            <person name="Hill J.T.E."/>
            <person name="Albert C.M."/>
            <person name="Tuohy J.M."/>
        </authorList>
    </citation>
    <scope>NUCLEOTIDE SEQUENCE</scope>
    <source>
        <strain evidence="1">KR-87</strain>
    </source>
</reference>
<accession>A0AAU7UB62</accession>
<dbReference type="InterPro" id="IPR036390">
    <property type="entry name" value="WH_DNA-bd_sf"/>
</dbReference>
<sequence length="71" mass="8395">MVSRAERQILEHLRDGRQRAYPLSQLLPLEERGYIERATAQPRPLPWAWTDISYLYRLTKSGQDLIDPFNP</sequence>
<dbReference type="KEGG" id="dsc:ABOD76_05910"/>
<name>A0AAU7UB62_9DEIO</name>
<gene>
    <name evidence="1" type="ORF">ABOD76_05910</name>
</gene>
<dbReference type="EMBL" id="CP158299">
    <property type="protein sequence ID" value="XBV85837.1"/>
    <property type="molecule type" value="Genomic_DNA"/>
</dbReference>
<proteinExistence type="predicted"/>